<evidence type="ECO:0000313" key="9">
    <source>
        <dbReference type="Proteomes" id="UP000807370"/>
    </source>
</evidence>
<comment type="subcellular location">
    <subcellularLocation>
        <location evidence="1">Cell envelope</location>
    </subcellularLocation>
</comment>
<dbReference type="EMBL" id="JACCHP010000031">
    <property type="protein sequence ID" value="MBH5402616.1"/>
    <property type="molecule type" value="Genomic_DNA"/>
</dbReference>
<proteinExistence type="predicted"/>
<protein>
    <submittedName>
        <fullName evidence="8">Efflux RND transporter periplasmic adaptor subunit</fullName>
    </submittedName>
</protein>
<dbReference type="Gene3D" id="2.40.30.170">
    <property type="match status" value="1"/>
</dbReference>
<dbReference type="Pfam" id="PF01590">
    <property type="entry name" value="GAF"/>
    <property type="match status" value="1"/>
</dbReference>
<keyword evidence="4" id="KW-0472">Membrane</keyword>
<dbReference type="InterPro" id="IPR058647">
    <property type="entry name" value="BSH_CzcB-like"/>
</dbReference>
<gene>
    <name evidence="8" type="ORF">HZZ13_33210</name>
</gene>
<evidence type="ECO:0000256" key="4">
    <source>
        <dbReference type="SAM" id="Phobius"/>
    </source>
</evidence>
<keyword evidence="2 3" id="KW-0175">Coiled coil</keyword>
<comment type="caution">
    <text evidence="8">The sequence shown here is derived from an EMBL/GenBank/DDBJ whole genome shotgun (WGS) entry which is preliminary data.</text>
</comment>
<dbReference type="Proteomes" id="UP000807370">
    <property type="component" value="Unassembled WGS sequence"/>
</dbReference>
<keyword evidence="9" id="KW-1185">Reference proteome</keyword>
<dbReference type="InterPro" id="IPR003018">
    <property type="entry name" value="GAF"/>
</dbReference>
<evidence type="ECO:0000256" key="2">
    <source>
        <dbReference type="ARBA" id="ARBA00023054"/>
    </source>
</evidence>
<dbReference type="Gene3D" id="2.40.50.100">
    <property type="match status" value="1"/>
</dbReference>
<organism evidence="8 9">
    <name type="scientific">Bradyrhizobium agreste</name>
    <dbReference type="NCBI Taxonomy" id="2751811"/>
    <lineage>
        <taxon>Bacteria</taxon>
        <taxon>Pseudomonadati</taxon>
        <taxon>Pseudomonadota</taxon>
        <taxon>Alphaproteobacteria</taxon>
        <taxon>Hyphomicrobiales</taxon>
        <taxon>Nitrobacteraceae</taxon>
        <taxon>Bradyrhizobium</taxon>
    </lineage>
</organism>
<dbReference type="RefSeq" id="WP_197963662.1">
    <property type="nucleotide sequence ID" value="NZ_JACCHP010000031.1"/>
</dbReference>
<dbReference type="Pfam" id="PF25954">
    <property type="entry name" value="Beta-barrel_RND_2"/>
    <property type="match status" value="1"/>
</dbReference>
<feature type="transmembrane region" description="Helical" evidence="4">
    <location>
        <begin position="321"/>
        <end position="340"/>
    </location>
</feature>
<evidence type="ECO:0000313" key="8">
    <source>
        <dbReference type="EMBL" id="MBH5402616.1"/>
    </source>
</evidence>
<sequence>MDDVVAAWVAVLCSMIPGVTLASVSAQDGSSGRRPIVSWPQGSDAAERLGLVVDAAVAQNRGVVQQAATEAGPQSQVAQLAYPLAIDERPVGAIALELCENRPPQLRVAMRQLQWGAAWVREQLGLRTLAAKERTLARMMDALDLLAACLEEERFPAACRVCVTELALRHGCERVSLGFVRNGRVRVTSISHTAQFGKHMNLVRLVARTMEEAIDQQSVILHPPVPGDLSVTRAHAALAAAHGCGAVLTAPLYVKDEFVGAFTFERGEDTPFDQDAVEFLECVSSVIGPVLQVKRLEDRWLIVKIASSFWEQVRRLFGPGYFGRKLALVIAAAVFALFYVMTDLYRVTANAVIEGKIQRAIVAPFNGFIKEAAVRAGDTVSEGQLLMALDERDLALERLRWVTERQRKTYEYEKALGARSRAEARIAETEREEAEAQIRLVDEQLARSSQRAPFAGLVISGDLSQSIGAAVQRGQVLFEIAPLEAYRVVLDVDESQIGDIIVGARGELLVASLPHSTFPVTVEKITPVAKAEEGRNTFRVEASLQGAAPELRPGMRGVGKIEIERRRVIWIWSRSLIEWWRVWSWRWFA</sequence>
<keyword evidence="4" id="KW-0812">Transmembrane</keyword>
<feature type="domain" description="CzcB-like barrel-sandwich hybrid" evidence="7">
    <location>
        <begin position="360"/>
        <end position="481"/>
    </location>
</feature>
<name>A0ABS0PZM4_9BRAD</name>
<evidence type="ECO:0000256" key="3">
    <source>
        <dbReference type="SAM" id="Coils"/>
    </source>
</evidence>
<reference evidence="8 9" key="1">
    <citation type="submission" date="2020-07" db="EMBL/GenBank/DDBJ databases">
        <title>Bradyrhizobium diversity isolated from nodules of indigenous legumes of Western Australia.</title>
        <authorList>
            <person name="Klepa M.S."/>
        </authorList>
    </citation>
    <scope>NUCLEOTIDE SEQUENCE [LARGE SCALE GENOMIC DNA]</scope>
    <source>
        <strain evidence="8 9">CNPSo 4010</strain>
    </source>
</reference>
<accession>A0ABS0PZM4</accession>
<evidence type="ECO:0000259" key="7">
    <source>
        <dbReference type="Pfam" id="PF25973"/>
    </source>
</evidence>
<dbReference type="PANTHER" id="PTHR32347:SF23">
    <property type="entry name" value="BLL5650 PROTEIN"/>
    <property type="match status" value="1"/>
</dbReference>
<feature type="domain" description="CusB-like beta-barrel" evidence="6">
    <location>
        <begin position="488"/>
        <end position="556"/>
    </location>
</feature>
<dbReference type="SUPFAM" id="SSF111369">
    <property type="entry name" value="HlyD-like secretion proteins"/>
    <property type="match status" value="1"/>
</dbReference>
<keyword evidence="4" id="KW-1133">Transmembrane helix</keyword>
<dbReference type="Gene3D" id="3.30.450.40">
    <property type="match status" value="1"/>
</dbReference>
<dbReference type="InterPro" id="IPR029016">
    <property type="entry name" value="GAF-like_dom_sf"/>
</dbReference>
<feature type="domain" description="GAF" evidence="5">
    <location>
        <begin position="158"/>
        <end position="288"/>
    </location>
</feature>
<evidence type="ECO:0000259" key="6">
    <source>
        <dbReference type="Pfam" id="PF25954"/>
    </source>
</evidence>
<dbReference type="InterPro" id="IPR058792">
    <property type="entry name" value="Beta-barrel_RND_2"/>
</dbReference>
<feature type="coiled-coil region" evidence="3">
    <location>
        <begin position="412"/>
        <end position="451"/>
    </location>
</feature>
<dbReference type="SUPFAM" id="SSF55781">
    <property type="entry name" value="GAF domain-like"/>
    <property type="match status" value="1"/>
</dbReference>
<dbReference type="InterPro" id="IPR050465">
    <property type="entry name" value="UPF0194_transport"/>
</dbReference>
<evidence type="ECO:0000256" key="1">
    <source>
        <dbReference type="ARBA" id="ARBA00004196"/>
    </source>
</evidence>
<evidence type="ECO:0000259" key="5">
    <source>
        <dbReference type="Pfam" id="PF01590"/>
    </source>
</evidence>
<dbReference type="PANTHER" id="PTHR32347">
    <property type="entry name" value="EFFLUX SYSTEM COMPONENT YKNX-RELATED"/>
    <property type="match status" value="1"/>
</dbReference>
<dbReference type="Pfam" id="PF25973">
    <property type="entry name" value="BSH_CzcB"/>
    <property type="match status" value="1"/>
</dbReference>